<keyword evidence="2" id="KW-1003">Cell membrane</keyword>
<feature type="domain" description="ComEC/Rec2-related protein" evidence="8">
    <location>
        <begin position="179"/>
        <end position="435"/>
    </location>
</feature>
<evidence type="ECO:0000313" key="11">
    <source>
        <dbReference type="Proteomes" id="UP000295710"/>
    </source>
</evidence>
<feature type="transmembrane region" description="Helical" evidence="6">
    <location>
        <begin position="448"/>
        <end position="468"/>
    </location>
</feature>
<dbReference type="PROSITE" id="PS00430">
    <property type="entry name" value="TONB_DEPENDENT_REC_1"/>
    <property type="match status" value="1"/>
</dbReference>
<dbReference type="GO" id="GO:0030420">
    <property type="term" value="P:establishment of competence for transformation"/>
    <property type="evidence" value="ECO:0007669"/>
    <property type="project" value="InterPro"/>
</dbReference>
<dbReference type="Gene3D" id="3.60.15.10">
    <property type="entry name" value="Ribonuclease Z/Hydroxyacylglutathione hydrolase-like"/>
    <property type="match status" value="1"/>
</dbReference>
<comment type="subcellular location">
    <subcellularLocation>
        <location evidence="1">Cell membrane</location>
        <topology evidence="1">Multi-pass membrane protein</topology>
    </subcellularLocation>
</comment>
<keyword evidence="5 6" id="KW-0472">Membrane</keyword>
<dbReference type="InterPro" id="IPR035681">
    <property type="entry name" value="ComA-like_MBL"/>
</dbReference>
<feature type="transmembrane region" description="Helical" evidence="6">
    <location>
        <begin position="272"/>
        <end position="291"/>
    </location>
</feature>
<keyword evidence="4 6" id="KW-1133">Transmembrane helix</keyword>
<dbReference type="Pfam" id="PF13567">
    <property type="entry name" value="DUF4131"/>
    <property type="match status" value="1"/>
</dbReference>
<dbReference type="InterPro" id="IPR052159">
    <property type="entry name" value="Competence_DNA_uptake"/>
</dbReference>
<dbReference type="PANTHER" id="PTHR30619">
    <property type="entry name" value="DNA INTERNALIZATION/COMPETENCE PROTEIN COMEC/REC2"/>
    <property type="match status" value="1"/>
</dbReference>
<evidence type="ECO:0000256" key="2">
    <source>
        <dbReference type="ARBA" id="ARBA00022475"/>
    </source>
</evidence>
<sequence length="752" mass="82720">MRNRILCTACLLLAVLLAAAVWLGGSRFVKELETTALMQQAVSGDTVLVTGQVYAREIKSDYQVLYLKHNSIKFRKQQLKESKFIVYDKSIQEVKTGNQITAEGNVRFYEEPRNPGNFNEKQYYEKQGIHACMWSESVIVTSGRVWKVRDGIFSFRQKWKAVLYDFMGEGQGALLCGIMLGDKADIDPAVKELYQMNGIGHILAISGLHLSIIGIGMYRLCRRLCGSYAAGGMCGILFLFAYILMTGISVSAVRAAVMFLFRIGADMAGRRYDTATALAAAACIVLLWRPLYLYDGGFWLSFGAVFGVAAVLPLFRKLPAQGLWASVSINLSILPVLLYYFYEYPLYSILLNLFVIPLMPALLLLGLAGSVAALVLPWPGEAALSLCRALLTFYEWLCRTAVELPAARIITGRPSAASVVCYYILLSALLLMWGRYKIRRNAGTRKKCIAKYMIITGITYAVALFILIPGTCGREGQLEVTMLDVGQGDGIYMKAPSGRTYLFDGGSSDVRQAGKYRIEPFLKYKGTGRIDYAFISHGDSDHMNAIREMIDRGPLGIPIGHLVLPREEVWDDSLTELAALARDNGIKVFIMEEGQHIQDGGLSLYCLHPGGAYRGEPGNAASMAVWVRYGRFDMLLTGDVEGEGEAALTAAVDEAKEAWRTDGFDGILEVLKVAHHGSKNSTSAEFLEATRPAYGLISAGRDNRYGHPHRDTAKRLEDIGCRLFCTPSDGAVTVWTDGSRMSISAFAEGAGP</sequence>
<name>A0A4R4FDU1_9FIRM</name>
<dbReference type="CDD" id="cd07731">
    <property type="entry name" value="ComA-like_MBL-fold"/>
    <property type="match status" value="1"/>
</dbReference>
<feature type="domain" description="DUF4131" evidence="9">
    <location>
        <begin position="11"/>
        <end position="138"/>
    </location>
</feature>
<gene>
    <name evidence="10" type="ORF">E1963_10915</name>
</gene>
<dbReference type="GO" id="GO:0005886">
    <property type="term" value="C:plasma membrane"/>
    <property type="evidence" value="ECO:0007669"/>
    <property type="project" value="UniProtKB-SubCell"/>
</dbReference>
<feature type="transmembrane region" description="Helical" evidence="6">
    <location>
        <begin position="297"/>
        <end position="315"/>
    </location>
</feature>
<dbReference type="AlphaFoldDB" id="A0A4R4FDU1"/>
<keyword evidence="3 6" id="KW-0812">Transmembrane</keyword>
<dbReference type="PANTHER" id="PTHR30619:SF1">
    <property type="entry name" value="RECOMBINATION PROTEIN 2"/>
    <property type="match status" value="1"/>
</dbReference>
<dbReference type="Pfam" id="PF03772">
    <property type="entry name" value="Competence"/>
    <property type="match status" value="1"/>
</dbReference>
<organism evidence="10 11">
    <name type="scientific">Extibacter muris</name>
    <dbReference type="NCBI Taxonomy" id="1796622"/>
    <lineage>
        <taxon>Bacteria</taxon>
        <taxon>Bacillati</taxon>
        <taxon>Bacillota</taxon>
        <taxon>Clostridia</taxon>
        <taxon>Lachnospirales</taxon>
        <taxon>Lachnospiraceae</taxon>
        <taxon>Extibacter</taxon>
    </lineage>
</organism>
<feature type="transmembrane region" description="Helical" evidence="6">
    <location>
        <begin position="198"/>
        <end position="218"/>
    </location>
</feature>
<evidence type="ECO:0000313" key="10">
    <source>
        <dbReference type="EMBL" id="TDA21508.1"/>
    </source>
</evidence>
<dbReference type="EMBL" id="SMMX01000008">
    <property type="protein sequence ID" value="TDA21508.1"/>
    <property type="molecule type" value="Genomic_DNA"/>
</dbReference>
<feature type="domain" description="Metallo-beta-lactamase" evidence="7">
    <location>
        <begin position="493"/>
        <end position="700"/>
    </location>
</feature>
<dbReference type="NCBIfam" id="TIGR00361">
    <property type="entry name" value="ComEC_Rec2"/>
    <property type="match status" value="1"/>
</dbReference>
<dbReference type="InterPro" id="IPR004797">
    <property type="entry name" value="Competence_ComEC/Rec2"/>
</dbReference>
<feature type="transmembrane region" description="Helical" evidence="6">
    <location>
        <begin position="354"/>
        <end position="378"/>
    </location>
</feature>
<evidence type="ECO:0000256" key="3">
    <source>
        <dbReference type="ARBA" id="ARBA00022692"/>
    </source>
</evidence>
<dbReference type="InterPro" id="IPR036866">
    <property type="entry name" value="RibonucZ/Hydroxyglut_hydro"/>
</dbReference>
<dbReference type="SUPFAM" id="SSF56281">
    <property type="entry name" value="Metallo-hydrolase/oxidoreductase"/>
    <property type="match status" value="1"/>
</dbReference>
<feature type="transmembrane region" description="Helical" evidence="6">
    <location>
        <begin position="225"/>
        <end position="242"/>
    </location>
</feature>
<protein>
    <submittedName>
        <fullName evidence="10">DNA internalization-related competence protein ComEC/Rec2</fullName>
    </submittedName>
</protein>
<dbReference type="Pfam" id="PF00753">
    <property type="entry name" value="Lactamase_B"/>
    <property type="match status" value="1"/>
</dbReference>
<evidence type="ECO:0000256" key="6">
    <source>
        <dbReference type="SAM" id="Phobius"/>
    </source>
</evidence>
<reference evidence="10 11" key="1">
    <citation type="journal article" date="2016" name="Nat. Microbiol.">
        <title>The Mouse Intestinal Bacterial Collection (miBC) provides host-specific insight into cultured diversity and functional potential of the gut microbiota.</title>
        <authorList>
            <person name="Lagkouvardos I."/>
            <person name="Pukall R."/>
            <person name="Abt B."/>
            <person name="Foesel B.U."/>
            <person name="Meier-Kolthoff J.P."/>
            <person name="Kumar N."/>
            <person name="Bresciani A."/>
            <person name="Martinez I."/>
            <person name="Just S."/>
            <person name="Ziegler C."/>
            <person name="Brugiroux S."/>
            <person name="Garzetti D."/>
            <person name="Wenning M."/>
            <person name="Bui T.P."/>
            <person name="Wang J."/>
            <person name="Hugenholtz F."/>
            <person name="Plugge C.M."/>
            <person name="Peterson D.A."/>
            <person name="Hornef M.W."/>
            <person name="Baines J.F."/>
            <person name="Smidt H."/>
            <person name="Walter J."/>
            <person name="Kristiansen K."/>
            <person name="Nielsen H.B."/>
            <person name="Haller D."/>
            <person name="Overmann J."/>
            <person name="Stecher B."/>
            <person name="Clavel T."/>
        </authorList>
    </citation>
    <scope>NUCLEOTIDE SEQUENCE [LARGE SCALE GENOMIC DNA]</scope>
    <source>
        <strain evidence="10 11">DSM 28560</strain>
    </source>
</reference>
<evidence type="ECO:0000256" key="1">
    <source>
        <dbReference type="ARBA" id="ARBA00004651"/>
    </source>
</evidence>
<dbReference type="InterPro" id="IPR004477">
    <property type="entry name" value="ComEC_N"/>
</dbReference>
<evidence type="ECO:0000259" key="8">
    <source>
        <dbReference type="Pfam" id="PF03772"/>
    </source>
</evidence>
<evidence type="ECO:0000259" key="9">
    <source>
        <dbReference type="Pfam" id="PF13567"/>
    </source>
</evidence>
<dbReference type="NCBIfam" id="TIGR00360">
    <property type="entry name" value="ComEC_N-term"/>
    <property type="match status" value="1"/>
</dbReference>
<dbReference type="InterPro" id="IPR001279">
    <property type="entry name" value="Metallo-B-lactamas"/>
</dbReference>
<dbReference type="Proteomes" id="UP000295710">
    <property type="component" value="Unassembled WGS sequence"/>
</dbReference>
<dbReference type="InterPro" id="IPR025405">
    <property type="entry name" value="DUF4131"/>
</dbReference>
<evidence type="ECO:0000256" key="4">
    <source>
        <dbReference type="ARBA" id="ARBA00022989"/>
    </source>
</evidence>
<feature type="transmembrane region" description="Helical" evidence="6">
    <location>
        <begin position="322"/>
        <end position="342"/>
    </location>
</feature>
<evidence type="ECO:0000256" key="5">
    <source>
        <dbReference type="ARBA" id="ARBA00023136"/>
    </source>
</evidence>
<comment type="caution">
    <text evidence="10">The sequence shown here is derived from an EMBL/GenBank/DDBJ whole genome shotgun (WGS) entry which is preliminary data.</text>
</comment>
<evidence type="ECO:0000259" key="7">
    <source>
        <dbReference type="Pfam" id="PF00753"/>
    </source>
</evidence>
<dbReference type="InterPro" id="IPR010916">
    <property type="entry name" value="TonB_box_CS"/>
</dbReference>
<accession>A0A4R4FDU1</accession>
<feature type="transmembrane region" description="Helical" evidence="6">
    <location>
        <begin position="416"/>
        <end position="436"/>
    </location>
</feature>
<keyword evidence="11" id="KW-1185">Reference proteome</keyword>
<proteinExistence type="predicted"/>